<organism evidence="10 11">
    <name type="scientific">Colletotrichum incanum</name>
    <name type="common">Soybean anthracnose fungus</name>
    <dbReference type="NCBI Taxonomy" id="1573173"/>
    <lineage>
        <taxon>Eukaryota</taxon>
        <taxon>Fungi</taxon>
        <taxon>Dikarya</taxon>
        <taxon>Ascomycota</taxon>
        <taxon>Pezizomycotina</taxon>
        <taxon>Sordariomycetes</taxon>
        <taxon>Hypocreomycetidae</taxon>
        <taxon>Glomerellales</taxon>
        <taxon>Glomerellaceae</taxon>
        <taxon>Colletotrichum</taxon>
        <taxon>Colletotrichum spaethianum species complex</taxon>
    </lineage>
</organism>
<keyword evidence="7" id="KW-0539">Nucleus</keyword>
<keyword evidence="2" id="KW-0479">Metal-binding</keyword>
<dbReference type="GO" id="GO:0000981">
    <property type="term" value="F:DNA-binding transcription factor activity, RNA polymerase II-specific"/>
    <property type="evidence" value="ECO:0007669"/>
    <property type="project" value="TreeGrafter"/>
</dbReference>
<evidence type="ECO:0000313" key="11">
    <source>
        <dbReference type="Proteomes" id="UP000076584"/>
    </source>
</evidence>
<evidence type="ECO:0000256" key="3">
    <source>
        <dbReference type="ARBA" id="ARBA00022833"/>
    </source>
</evidence>
<evidence type="ECO:0000256" key="8">
    <source>
        <dbReference type="SAM" id="MobiDB-lite"/>
    </source>
</evidence>
<evidence type="ECO:0000256" key="4">
    <source>
        <dbReference type="ARBA" id="ARBA00023015"/>
    </source>
</evidence>
<protein>
    <recommendedName>
        <fullName evidence="9">Xylanolytic transcriptional activator regulatory domain-containing protein</fullName>
    </recommendedName>
</protein>
<dbReference type="Proteomes" id="UP000076584">
    <property type="component" value="Unassembled WGS sequence"/>
</dbReference>
<reference evidence="10 11" key="1">
    <citation type="submission" date="2015-06" db="EMBL/GenBank/DDBJ databases">
        <title>Survival trade-offs in plant roots during colonization by closely related pathogenic and mutualistic fungi.</title>
        <authorList>
            <person name="Hacquard S."/>
            <person name="Kracher B."/>
            <person name="Hiruma K."/>
            <person name="Weinman A."/>
            <person name="Muench P."/>
            <person name="Garrido Oter R."/>
            <person name="Ver Loren van Themaat E."/>
            <person name="Dallerey J.-F."/>
            <person name="Damm U."/>
            <person name="Henrissat B."/>
            <person name="Lespinet O."/>
            <person name="Thon M."/>
            <person name="Kemen E."/>
            <person name="McHardy A.C."/>
            <person name="Schulze-Lefert P."/>
            <person name="O'Connell R.J."/>
        </authorList>
    </citation>
    <scope>NUCLEOTIDE SEQUENCE [LARGE SCALE GENOMIC DNA]</scope>
    <source>
        <strain evidence="10 11">MAFF 238704</strain>
    </source>
</reference>
<keyword evidence="3" id="KW-0862">Zinc</keyword>
<keyword evidence="4" id="KW-0805">Transcription regulation</keyword>
<feature type="region of interest" description="Disordered" evidence="8">
    <location>
        <begin position="138"/>
        <end position="196"/>
    </location>
</feature>
<keyword evidence="11" id="KW-1185">Reference proteome</keyword>
<feature type="domain" description="Xylanolytic transcriptional activator regulatory" evidence="9">
    <location>
        <begin position="381"/>
        <end position="455"/>
    </location>
</feature>
<dbReference type="InterPro" id="IPR052202">
    <property type="entry name" value="Yeast_MetPath_Reg"/>
</dbReference>
<dbReference type="GO" id="GO:0043565">
    <property type="term" value="F:sequence-specific DNA binding"/>
    <property type="evidence" value="ECO:0007669"/>
    <property type="project" value="TreeGrafter"/>
</dbReference>
<feature type="compositionally biased region" description="Polar residues" evidence="8">
    <location>
        <begin position="169"/>
        <end position="186"/>
    </location>
</feature>
<sequence length="682" mass="75902">MSSTSSGREPSDSAGTPEYPPEAPRTQPIACVRCWKRKQKVSSCPSRFRLTFEHHQLISLLDITSVTGIYQPVQRAKRKVLNALLELKTSIPCQSFHILLLSGMDFNGFCPEAPTGWLLMLIVNSYVESLKRRVADLEHNVQSSSRKRARTESYRAESTNEPSPADVANSGSQDAVSVASTHASVRNTRRGNEDSSVRATMGAIGFLSRSAMAEPRGQSDDLPRKFSLGEIVSGALAIDGRDPSKASPAPQTHTIDGHFLPLTRDATSGYFRRFLDYAVSLPYIDEESLLDQYDSIITDNGRPQDDTRTNPLHVFNVHMALAIGIMMSPDSAHLSMLSSGFHAVASKQLHSILRSEISLEHVHCMVMLLLYSLWNSAGGSAWHLLGLTVKTCISLGLHREPDAHADLTISEADRRKWMFWSVYSLDRALSIAMDRPLSIQDDDISVRIPVEEGDTTVSYQETSKTLSLSRYLINHAQLISSIRTGRRADILLDYSNICHWKDLPPCLERSLSTTLNITDLLQQLCCRALTQLVSPIHQTEGDTDILLGTVHDVEMDVIGTSEQFIDRRYGRFTQGDYVGNFIDAYDIFQAAVIYACLTWRLSQQPPGERQLTKVTGTIHKASTLVTVVASKFPALAAFQRVLLALSMCVMGEKHSDSDTINPEAFSPIIPRRIQRFIRYTFT</sequence>
<dbReference type="GO" id="GO:0006351">
    <property type="term" value="P:DNA-templated transcription"/>
    <property type="evidence" value="ECO:0007669"/>
    <property type="project" value="InterPro"/>
</dbReference>
<dbReference type="GO" id="GO:0045944">
    <property type="term" value="P:positive regulation of transcription by RNA polymerase II"/>
    <property type="evidence" value="ECO:0007669"/>
    <property type="project" value="TreeGrafter"/>
</dbReference>
<evidence type="ECO:0000259" key="9">
    <source>
        <dbReference type="SMART" id="SM00906"/>
    </source>
</evidence>
<evidence type="ECO:0000256" key="1">
    <source>
        <dbReference type="ARBA" id="ARBA00004123"/>
    </source>
</evidence>
<evidence type="ECO:0000256" key="7">
    <source>
        <dbReference type="ARBA" id="ARBA00023242"/>
    </source>
</evidence>
<name>A0A162PYG1_COLIC</name>
<accession>A0A162PYG1</accession>
<dbReference type="STRING" id="1573173.A0A162PYG1"/>
<keyword evidence="6" id="KW-0804">Transcription</keyword>
<gene>
    <name evidence="10" type="ORF">CI238_05582</name>
</gene>
<evidence type="ECO:0000256" key="2">
    <source>
        <dbReference type="ARBA" id="ARBA00022723"/>
    </source>
</evidence>
<keyword evidence="5" id="KW-0238">DNA-binding</keyword>
<dbReference type="EMBL" id="LFIW01000193">
    <property type="protein sequence ID" value="KZL87763.1"/>
    <property type="molecule type" value="Genomic_DNA"/>
</dbReference>
<dbReference type="SMART" id="SM00906">
    <property type="entry name" value="Fungal_trans"/>
    <property type="match status" value="1"/>
</dbReference>
<evidence type="ECO:0000313" key="10">
    <source>
        <dbReference type="EMBL" id="KZL87763.1"/>
    </source>
</evidence>
<dbReference type="PANTHER" id="PTHR47782:SF14">
    <property type="entry name" value="ZN(II)2CYS6 TRANSCRIPTION FACTOR (EUROFUNG)"/>
    <property type="match status" value="1"/>
</dbReference>
<dbReference type="GO" id="GO:0008270">
    <property type="term" value="F:zinc ion binding"/>
    <property type="evidence" value="ECO:0007669"/>
    <property type="project" value="InterPro"/>
</dbReference>
<evidence type="ECO:0000256" key="5">
    <source>
        <dbReference type="ARBA" id="ARBA00023125"/>
    </source>
</evidence>
<comment type="subcellular location">
    <subcellularLocation>
        <location evidence="1">Nucleus</location>
    </subcellularLocation>
</comment>
<proteinExistence type="predicted"/>
<dbReference type="CDD" id="cd12148">
    <property type="entry name" value="fungal_TF_MHR"/>
    <property type="match status" value="1"/>
</dbReference>
<dbReference type="GO" id="GO:0005634">
    <property type="term" value="C:nucleus"/>
    <property type="evidence" value="ECO:0007669"/>
    <property type="project" value="UniProtKB-SubCell"/>
</dbReference>
<dbReference type="Pfam" id="PF04082">
    <property type="entry name" value="Fungal_trans"/>
    <property type="match status" value="1"/>
</dbReference>
<feature type="region of interest" description="Disordered" evidence="8">
    <location>
        <begin position="1"/>
        <end position="24"/>
    </location>
</feature>
<evidence type="ECO:0000256" key="6">
    <source>
        <dbReference type="ARBA" id="ARBA00023163"/>
    </source>
</evidence>
<dbReference type="InterPro" id="IPR007219">
    <property type="entry name" value="XnlR_reg_dom"/>
</dbReference>
<comment type="caution">
    <text evidence="10">The sequence shown here is derived from an EMBL/GenBank/DDBJ whole genome shotgun (WGS) entry which is preliminary data.</text>
</comment>
<dbReference type="PANTHER" id="PTHR47782">
    <property type="entry name" value="ZN(II)2CYS6 TRANSCRIPTION FACTOR (EUROFUNG)-RELATED"/>
    <property type="match status" value="1"/>
</dbReference>
<dbReference type="AlphaFoldDB" id="A0A162PYG1"/>